<dbReference type="Pfam" id="PF14393">
    <property type="entry name" value="DUF4422"/>
    <property type="match status" value="1"/>
</dbReference>
<feature type="domain" description="DUF4422" evidence="1">
    <location>
        <begin position="5"/>
        <end position="225"/>
    </location>
</feature>
<dbReference type="Proteomes" id="UP000051166">
    <property type="component" value="Unassembled WGS sequence"/>
</dbReference>
<accession>A0A0R1V952</accession>
<keyword evidence="3" id="KW-1185">Reference proteome</keyword>
<dbReference type="PATRIC" id="fig|1423801.4.peg.802"/>
<sequence>MKAEVYVVSHKKVKLPDEKIYIPVQVGTNPENFAGFERDNTGDNIAQKNANYCELTAQYWAWKNRRADVKGLVHYRRYFSNGKRHFFSSTTQKLNDVLTAERLEQILKSYDAVLPTRRNYYIESSWSHYKHAHHIEGLAAARDVISEKFPDYLPVFDKVLHRNKVHMFNMLITRAAIFDDYTKWLLAVLAEVENRVDISEYSEYEKRIYGFVSEVLLDVWFEKNQISFKEMPVMFIGRQHWFRKITKFLLRKFGLSDKA</sequence>
<name>A0A0R1V952_9LACO</name>
<evidence type="ECO:0000313" key="3">
    <source>
        <dbReference type="Proteomes" id="UP000051166"/>
    </source>
</evidence>
<evidence type="ECO:0000259" key="1">
    <source>
        <dbReference type="Pfam" id="PF14393"/>
    </source>
</evidence>
<proteinExistence type="predicted"/>
<evidence type="ECO:0000313" key="2">
    <source>
        <dbReference type="EMBL" id="KRL98475.1"/>
    </source>
</evidence>
<dbReference type="EMBL" id="AZFQ01000039">
    <property type="protein sequence ID" value="KRL98475.1"/>
    <property type="molecule type" value="Genomic_DNA"/>
</dbReference>
<dbReference type="STRING" id="1423801.FD50_GL000789"/>
<dbReference type="RefSeq" id="WP_082610456.1">
    <property type="nucleotide sequence ID" value="NZ_AZFQ01000039.1"/>
</dbReference>
<dbReference type="GeneID" id="98308201"/>
<dbReference type="AlphaFoldDB" id="A0A0R1V952"/>
<dbReference type="OrthoDB" id="9798746at2"/>
<organism evidence="2 3">
    <name type="scientific">Liquorilactobacillus satsumensis DSM 16230 = JCM 12392</name>
    <dbReference type="NCBI Taxonomy" id="1423801"/>
    <lineage>
        <taxon>Bacteria</taxon>
        <taxon>Bacillati</taxon>
        <taxon>Bacillota</taxon>
        <taxon>Bacilli</taxon>
        <taxon>Lactobacillales</taxon>
        <taxon>Lactobacillaceae</taxon>
        <taxon>Liquorilactobacillus</taxon>
    </lineage>
</organism>
<comment type="caution">
    <text evidence="2">The sequence shown here is derived from an EMBL/GenBank/DDBJ whole genome shotgun (WGS) entry which is preliminary data.</text>
</comment>
<gene>
    <name evidence="2" type="ORF">FD50_GL000789</name>
</gene>
<dbReference type="InterPro" id="IPR025536">
    <property type="entry name" value="DUF4422"/>
</dbReference>
<reference evidence="2 3" key="1">
    <citation type="journal article" date="2015" name="Genome Announc.">
        <title>Expanding the biotechnology potential of lactobacilli through comparative genomics of 213 strains and associated genera.</title>
        <authorList>
            <person name="Sun Z."/>
            <person name="Harris H.M."/>
            <person name="McCann A."/>
            <person name="Guo C."/>
            <person name="Argimon S."/>
            <person name="Zhang W."/>
            <person name="Yang X."/>
            <person name="Jeffery I.B."/>
            <person name="Cooney J.C."/>
            <person name="Kagawa T.F."/>
            <person name="Liu W."/>
            <person name="Song Y."/>
            <person name="Salvetti E."/>
            <person name="Wrobel A."/>
            <person name="Rasinkangas P."/>
            <person name="Parkhill J."/>
            <person name="Rea M.C."/>
            <person name="O'Sullivan O."/>
            <person name="Ritari J."/>
            <person name="Douillard F.P."/>
            <person name="Paul Ross R."/>
            <person name="Yang R."/>
            <person name="Briner A.E."/>
            <person name="Felis G.E."/>
            <person name="de Vos W.M."/>
            <person name="Barrangou R."/>
            <person name="Klaenhammer T.R."/>
            <person name="Caufield P.W."/>
            <person name="Cui Y."/>
            <person name="Zhang H."/>
            <person name="O'Toole P.W."/>
        </authorList>
    </citation>
    <scope>NUCLEOTIDE SEQUENCE [LARGE SCALE GENOMIC DNA]</scope>
    <source>
        <strain evidence="2 3">DSM 16230</strain>
    </source>
</reference>
<protein>
    <submittedName>
        <fullName evidence="2">Capsular biosynthesis protein</fullName>
    </submittedName>
</protein>